<dbReference type="AlphaFoldDB" id="A0A939LQM9"/>
<organism evidence="3 4">
    <name type="scientific">Actinotalea soli</name>
    <dbReference type="NCBI Taxonomy" id="2819234"/>
    <lineage>
        <taxon>Bacteria</taxon>
        <taxon>Bacillati</taxon>
        <taxon>Actinomycetota</taxon>
        <taxon>Actinomycetes</taxon>
        <taxon>Micrococcales</taxon>
        <taxon>Cellulomonadaceae</taxon>
        <taxon>Actinotalea</taxon>
    </lineage>
</organism>
<reference evidence="3" key="1">
    <citation type="submission" date="2021-03" db="EMBL/GenBank/DDBJ databases">
        <title>Actinotalea soli sp. nov., isolated from soil.</title>
        <authorList>
            <person name="Ping W."/>
            <person name="Zhang J."/>
        </authorList>
    </citation>
    <scope>NUCLEOTIDE SEQUENCE</scope>
    <source>
        <strain evidence="3">BY-33</strain>
    </source>
</reference>
<comment type="caution">
    <text evidence="3">The sequence shown here is derived from an EMBL/GenBank/DDBJ whole genome shotgun (WGS) entry which is preliminary data.</text>
</comment>
<dbReference type="EMBL" id="JAGEMK010000004">
    <property type="protein sequence ID" value="MBO1752028.1"/>
    <property type="molecule type" value="Genomic_DNA"/>
</dbReference>
<gene>
    <name evidence="3" type="ORF">J4G33_09460</name>
</gene>
<feature type="region of interest" description="Disordered" evidence="1">
    <location>
        <begin position="23"/>
        <end position="49"/>
    </location>
</feature>
<dbReference type="Proteomes" id="UP000664209">
    <property type="component" value="Unassembled WGS sequence"/>
</dbReference>
<keyword evidence="2" id="KW-0732">Signal</keyword>
<evidence type="ECO:0000313" key="4">
    <source>
        <dbReference type="Proteomes" id="UP000664209"/>
    </source>
</evidence>
<feature type="chain" id="PRO_5039344578" description="DUF5666 domain-containing protein" evidence="2">
    <location>
        <begin position="19"/>
        <end position="112"/>
    </location>
</feature>
<dbReference type="RefSeq" id="WP_208055718.1">
    <property type="nucleotide sequence ID" value="NZ_JAGEMK010000004.1"/>
</dbReference>
<proteinExistence type="predicted"/>
<keyword evidence="4" id="KW-1185">Reference proteome</keyword>
<evidence type="ECO:0000313" key="3">
    <source>
        <dbReference type="EMBL" id="MBO1752028.1"/>
    </source>
</evidence>
<dbReference type="PROSITE" id="PS51257">
    <property type="entry name" value="PROKAR_LIPOPROTEIN"/>
    <property type="match status" value="1"/>
</dbReference>
<evidence type="ECO:0000256" key="2">
    <source>
        <dbReference type="SAM" id="SignalP"/>
    </source>
</evidence>
<protein>
    <recommendedName>
        <fullName evidence="5">DUF5666 domain-containing protein</fullName>
    </recommendedName>
</protein>
<sequence length="112" mass="11466">MRSALSMVVLAAVVATTAACGGSDLPSRTPDVSGVVDREAGSERVTLSGPSNPYYDGMDLLRGSPVIVARSDESALAPEDLAGGDVVDVWIEGACAESSPVQCTVTALRVRD</sequence>
<evidence type="ECO:0000256" key="1">
    <source>
        <dbReference type="SAM" id="MobiDB-lite"/>
    </source>
</evidence>
<feature type="signal peptide" evidence="2">
    <location>
        <begin position="1"/>
        <end position="18"/>
    </location>
</feature>
<evidence type="ECO:0008006" key="5">
    <source>
        <dbReference type="Google" id="ProtNLM"/>
    </source>
</evidence>
<name>A0A939LQM9_9CELL</name>
<accession>A0A939LQM9</accession>